<gene>
    <name evidence="3" type="ORF">WMO26_02295</name>
</gene>
<dbReference type="RefSeq" id="WP_349217917.1">
    <property type="nucleotide sequence ID" value="NZ_JBBMFD010000002.1"/>
</dbReference>
<evidence type="ECO:0000313" key="4">
    <source>
        <dbReference type="Proteomes" id="UP001489509"/>
    </source>
</evidence>
<sequence length="91" mass="10119">MVKGRVVISRAGRDKDKALTVLWADERSVLVADGKERLLERPKRKNVRHVRKTGVVLPDDALRTNRSLRKALRSFVSSQEDGGPRNGTGGN</sequence>
<dbReference type="InterPro" id="IPR041985">
    <property type="entry name" value="Ribosomal_eL14_KOW"/>
</dbReference>
<evidence type="ECO:0000256" key="2">
    <source>
        <dbReference type="ARBA" id="ARBA00023274"/>
    </source>
</evidence>
<dbReference type="EMBL" id="JBBMFD010000002">
    <property type="protein sequence ID" value="MEQ2439652.1"/>
    <property type="molecule type" value="Genomic_DNA"/>
</dbReference>
<dbReference type="CDD" id="cd06088">
    <property type="entry name" value="KOW_RPL14"/>
    <property type="match status" value="1"/>
</dbReference>
<keyword evidence="2" id="KW-0687">Ribonucleoprotein</keyword>
<protein>
    <submittedName>
        <fullName evidence="3">KOW domain-containing RNA-binding protein</fullName>
    </submittedName>
</protein>
<comment type="caution">
    <text evidence="3">The sequence shown here is derived from an EMBL/GenBank/DDBJ whole genome shotgun (WGS) entry which is preliminary data.</text>
</comment>
<accession>A0ABV1DZ79</accession>
<evidence type="ECO:0000313" key="3">
    <source>
        <dbReference type="EMBL" id="MEQ2439652.1"/>
    </source>
</evidence>
<name>A0ABV1DZ79_9FIRM</name>
<evidence type="ECO:0000256" key="1">
    <source>
        <dbReference type="ARBA" id="ARBA00022980"/>
    </source>
</evidence>
<reference evidence="3 4" key="1">
    <citation type="submission" date="2024-03" db="EMBL/GenBank/DDBJ databases">
        <title>Human intestinal bacterial collection.</title>
        <authorList>
            <person name="Pauvert C."/>
            <person name="Hitch T.C.A."/>
            <person name="Clavel T."/>
        </authorList>
    </citation>
    <scope>NUCLEOTIDE SEQUENCE [LARGE SCALE GENOMIC DNA]</scope>
    <source>
        <strain evidence="3 4">CLA-JM-H44</strain>
    </source>
</reference>
<keyword evidence="4" id="KW-1185">Reference proteome</keyword>
<keyword evidence="1" id="KW-0689">Ribosomal protein</keyword>
<dbReference type="Proteomes" id="UP001489509">
    <property type="component" value="Unassembled WGS sequence"/>
</dbReference>
<dbReference type="SUPFAM" id="SSF50104">
    <property type="entry name" value="Translation proteins SH3-like domain"/>
    <property type="match status" value="1"/>
</dbReference>
<proteinExistence type="predicted"/>
<dbReference type="InterPro" id="IPR008991">
    <property type="entry name" value="Translation_prot_SH3-like_sf"/>
</dbReference>
<organism evidence="3 4">
    <name type="scientific">Solibaculum intestinale</name>
    <dbReference type="NCBI Taxonomy" id="3133165"/>
    <lineage>
        <taxon>Bacteria</taxon>
        <taxon>Bacillati</taxon>
        <taxon>Bacillota</taxon>
        <taxon>Clostridia</taxon>
        <taxon>Eubacteriales</taxon>
        <taxon>Oscillospiraceae</taxon>
        <taxon>Solibaculum</taxon>
    </lineage>
</organism>